<feature type="region of interest" description="Disordered" evidence="1">
    <location>
        <begin position="44"/>
        <end position="159"/>
    </location>
</feature>
<feature type="domain" description="C2H2-type" evidence="2">
    <location>
        <begin position="402"/>
        <end position="422"/>
    </location>
</feature>
<protein>
    <recommendedName>
        <fullName evidence="2">C2H2-type domain-containing protein</fullName>
    </recommendedName>
</protein>
<feature type="region of interest" description="Disordered" evidence="1">
    <location>
        <begin position="453"/>
        <end position="496"/>
    </location>
</feature>
<dbReference type="Proteomes" id="UP000813427">
    <property type="component" value="Unassembled WGS sequence"/>
</dbReference>
<feature type="compositionally biased region" description="Low complexity" evidence="1">
    <location>
        <begin position="51"/>
        <end position="68"/>
    </location>
</feature>
<feature type="compositionally biased region" description="Acidic residues" evidence="1">
    <location>
        <begin position="688"/>
        <end position="702"/>
    </location>
</feature>
<dbReference type="EMBL" id="JAGPXF010000002">
    <property type="protein sequence ID" value="KAH7257068.1"/>
    <property type="molecule type" value="Genomic_DNA"/>
</dbReference>
<comment type="caution">
    <text evidence="3">The sequence shown here is derived from an EMBL/GenBank/DDBJ whole genome shotgun (WGS) entry which is preliminary data.</text>
</comment>
<proteinExistence type="predicted"/>
<feature type="compositionally biased region" description="Polar residues" evidence="1">
    <location>
        <begin position="89"/>
        <end position="108"/>
    </location>
</feature>
<feature type="compositionally biased region" description="Polar residues" evidence="1">
    <location>
        <begin position="142"/>
        <end position="159"/>
    </location>
</feature>
<feature type="compositionally biased region" description="Low complexity" evidence="1">
    <location>
        <begin position="657"/>
        <end position="670"/>
    </location>
</feature>
<dbReference type="InterPro" id="IPR013087">
    <property type="entry name" value="Znf_C2H2_type"/>
</dbReference>
<evidence type="ECO:0000256" key="1">
    <source>
        <dbReference type="SAM" id="MobiDB-lite"/>
    </source>
</evidence>
<accession>A0A8K0S851</accession>
<name>A0A8K0S851_9HYPO</name>
<dbReference type="OrthoDB" id="37886at2759"/>
<feature type="region of interest" description="Disordered" evidence="1">
    <location>
        <begin position="567"/>
        <end position="711"/>
    </location>
</feature>
<evidence type="ECO:0000259" key="2">
    <source>
        <dbReference type="PROSITE" id="PS00028"/>
    </source>
</evidence>
<feature type="compositionally biased region" description="Polar residues" evidence="1">
    <location>
        <begin position="604"/>
        <end position="618"/>
    </location>
</feature>
<evidence type="ECO:0000313" key="3">
    <source>
        <dbReference type="EMBL" id="KAH7257068.1"/>
    </source>
</evidence>
<feature type="compositionally biased region" description="Polar residues" evidence="1">
    <location>
        <begin position="120"/>
        <end position="134"/>
    </location>
</feature>
<reference evidence="3" key="1">
    <citation type="journal article" date="2021" name="Nat. Commun.">
        <title>Genetic determinants of endophytism in the Arabidopsis root mycobiome.</title>
        <authorList>
            <person name="Mesny F."/>
            <person name="Miyauchi S."/>
            <person name="Thiergart T."/>
            <person name="Pickel B."/>
            <person name="Atanasova L."/>
            <person name="Karlsson M."/>
            <person name="Huettel B."/>
            <person name="Barry K.W."/>
            <person name="Haridas S."/>
            <person name="Chen C."/>
            <person name="Bauer D."/>
            <person name="Andreopoulos W."/>
            <person name="Pangilinan J."/>
            <person name="LaButti K."/>
            <person name="Riley R."/>
            <person name="Lipzen A."/>
            <person name="Clum A."/>
            <person name="Drula E."/>
            <person name="Henrissat B."/>
            <person name="Kohler A."/>
            <person name="Grigoriev I.V."/>
            <person name="Martin F.M."/>
            <person name="Hacquard S."/>
        </authorList>
    </citation>
    <scope>NUCLEOTIDE SEQUENCE</scope>
    <source>
        <strain evidence="3">MPI-SDFR-AT-0068</strain>
    </source>
</reference>
<organism evidence="3 4">
    <name type="scientific">Fusarium tricinctum</name>
    <dbReference type="NCBI Taxonomy" id="61284"/>
    <lineage>
        <taxon>Eukaryota</taxon>
        <taxon>Fungi</taxon>
        <taxon>Dikarya</taxon>
        <taxon>Ascomycota</taxon>
        <taxon>Pezizomycotina</taxon>
        <taxon>Sordariomycetes</taxon>
        <taxon>Hypocreomycetidae</taxon>
        <taxon>Hypocreales</taxon>
        <taxon>Nectriaceae</taxon>
        <taxon>Fusarium</taxon>
        <taxon>Fusarium tricinctum species complex</taxon>
    </lineage>
</organism>
<evidence type="ECO:0000313" key="4">
    <source>
        <dbReference type="Proteomes" id="UP000813427"/>
    </source>
</evidence>
<keyword evidence="4" id="KW-1185">Reference proteome</keyword>
<feature type="compositionally biased region" description="Basic and acidic residues" evidence="1">
    <location>
        <begin position="591"/>
        <end position="603"/>
    </location>
</feature>
<feature type="compositionally biased region" description="Polar residues" evidence="1">
    <location>
        <begin position="634"/>
        <end position="650"/>
    </location>
</feature>
<dbReference type="AlphaFoldDB" id="A0A8K0S851"/>
<dbReference type="PROSITE" id="PS00028">
    <property type="entry name" value="ZINC_FINGER_C2H2_1"/>
    <property type="match status" value="1"/>
</dbReference>
<feature type="compositionally biased region" description="Polar residues" evidence="1">
    <location>
        <begin position="453"/>
        <end position="469"/>
    </location>
</feature>
<gene>
    <name evidence="3" type="ORF">BKA59DRAFT_542056</name>
</gene>
<sequence>MITESSTLALDKLLAAFQNTAESEEKRNALARLISEEFGKSNMATQAASSPVGAPVQNGVNGGNNPQQSANHTFAQTPAPLPSYAPSAQHASAISGPQRQGSSASPAHSTPFIPPEQHRTPSVQSRTTAQNGNAMQPKPPHTQAQGLMSPPTNQQPSSVESLDCYQDLINLIEKAPASVVRQVVRDKWEKSLAGSQYHIAFLLNATMHQATPETIAKAVKEFGAGLVQKSKRELIGHLSMSDLDELADLILPRASSEFLDRALARRLETIPARQLVNALARAERLGYDVHDIVHEHNERVIPTLQSMPTQSTPMPPANQALRVKHYQPQPVLTQHASPTVPNQGTLTSTSYAPRMALPTGPPGLVWCRCGWPCSSKESFEYHLKKNACHKVQENDIPGRDICLYCGCRFGSGGGLLYHEKSHVCGEHTYEMGQKMRALIDAYRAQNQLLSAQVSSTPRTQVHPSPSQPQVGWVASTPSERAGTPGRGQNRDPYSHLNPETLKKFKEVMRNAEAKYGGLMQEASLLDEPERSRRLASLKNSYNTKQSTTRKKFGIRLRERRTRGEIEAEEARLFGTASGNVTPSYGTPVYDSDSRPNKRPRTDDGQQSASLPGPNGNQESPRKRVPVSEMGGLSGSQATAELTDPTAQLNRAQPRYMPQKPSTSSSQPKTSESPDRTRTFTGLTQDDPMSIDDDDSSDTDSDSNGDIPATIP</sequence>